<name>A0A9P5X3Z8_9AGAR</name>
<dbReference type="Proteomes" id="UP000807342">
    <property type="component" value="Unassembled WGS sequence"/>
</dbReference>
<feature type="signal peptide" evidence="1">
    <location>
        <begin position="1"/>
        <end position="19"/>
    </location>
</feature>
<protein>
    <submittedName>
        <fullName evidence="2">Uncharacterized protein</fullName>
    </submittedName>
</protein>
<sequence length="216" mass="24421">MFSFSRLALFAAAVTGAVALPTNATEGFGLLSRSGTPSATGGKRKAGGSAKNQYEFQEFSLGFNARLYTSETIATRSSISSMPNFYTTRRVFDSDDTRTPFEFLLTKVVLLIYRQRAYVGPQNDLFCYDPLCTPSSEKWAARRFRRVLYGFPTGGLQEAINPSLFFEKHSIVPDIRILVLEEETFKQPRKTSVHVELHQDTPFSHSKMWGPRIWRP</sequence>
<evidence type="ECO:0000256" key="1">
    <source>
        <dbReference type="SAM" id="SignalP"/>
    </source>
</evidence>
<accession>A0A9P5X3Z8</accession>
<feature type="chain" id="PRO_5040410773" evidence="1">
    <location>
        <begin position="20"/>
        <end position="216"/>
    </location>
</feature>
<gene>
    <name evidence="2" type="ORF">P691DRAFT_788627</name>
</gene>
<comment type="caution">
    <text evidence="2">The sequence shown here is derived from an EMBL/GenBank/DDBJ whole genome shotgun (WGS) entry which is preliminary data.</text>
</comment>
<dbReference type="EMBL" id="MU151537">
    <property type="protein sequence ID" value="KAF9442976.1"/>
    <property type="molecule type" value="Genomic_DNA"/>
</dbReference>
<evidence type="ECO:0000313" key="2">
    <source>
        <dbReference type="EMBL" id="KAF9442976.1"/>
    </source>
</evidence>
<organism evidence="2 3">
    <name type="scientific">Macrolepiota fuliginosa MF-IS2</name>
    <dbReference type="NCBI Taxonomy" id="1400762"/>
    <lineage>
        <taxon>Eukaryota</taxon>
        <taxon>Fungi</taxon>
        <taxon>Dikarya</taxon>
        <taxon>Basidiomycota</taxon>
        <taxon>Agaricomycotina</taxon>
        <taxon>Agaricomycetes</taxon>
        <taxon>Agaricomycetidae</taxon>
        <taxon>Agaricales</taxon>
        <taxon>Agaricineae</taxon>
        <taxon>Agaricaceae</taxon>
        <taxon>Macrolepiota</taxon>
    </lineage>
</organism>
<proteinExistence type="predicted"/>
<reference evidence="2" key="1">
    <citation type="submission" date="2020-11" db="EMBL/GenBank/DDBJ databases">
        <authorList>
            <consortium name="DOE Joint Genome Institute"/>
            <person name="Ahrendt S."/>
            <person name="Riley R."/>
            <person name="Andreopoulos W."/>
            <person name="Labutti K."/>
            <person name="Pangilinan J."/>
            <person name="Ruiz-Duenas F.J."/>
            <person name="Barrasa J.M."/>
            <person name="Sanchez-Garcia M."/>
            <person name="Camarero S."/>
            <person name="Miyauchi S."/>
            <person name="Serrano A."/>
            <person name="Linde D."/>
            <person name="Babiker R."/>
            <person name="Drula E."/>
            <person name="Ayuso-Fernandez I."/>
            <person name="Pacheco R."/>
            <person name="Padilla G."/>
            <person name="Ferreira P."/>
            <person name="Barriuso J."/>
            <person name="Kellner H."/>
            <person name="Castanera R."/>
            <person name="Alfaro M."/>
            <person name="Ramirez L."/>
            <person name="Pisabarro A.G."/>
            <person name="Kuo A."/>
            <person name="Tritt A."/>
            <person name="Lipzen A."/>
            <person name="He G."/>
            <person name="Yan M."/>
            <person name="Ng V."/>
            <person name="Cullen D."/>
            <person name="Martin F."/>
            <person name="Rosso M.-N."/>
            <person name="Henrissat B."/>
            <person name="Hibbett D."/>
            <person name="Martinez A.T."/>
            <person name="Grigoriev I.V."/>
        </authorList>
    </citation>
    <scope>NUCLEOTIDE SEQUENCE</scope>
    <source>
        <strain evidence="2">MF-IS2</strain>
    </source>
</reference>
<keyword evidence="3" id="KW-1185">Reference proteome</keyword>
<keyword evidence="1" id="KW-0732">Signal</keyword>
<dbReference type="AlphaFoldDB" id="A0A9P5X3Z8"/>
<evidence type="ECO:0000313" key="3">
    <source>
        <dbReference type="Proteomes" id="UP000807342"/>
    </source>
</evidence>